<dbReference type="STRING" id="2041.AERYTH_11635"/>
<evidence type="ECO:0000256" key="1">
    <source>
        <dbReference type="SAM" id="Phobius"/>
    </source>
</evidence>
<keyword evidence="3" id="KW-1185">Reference proteome</keyword>
<gene>
    <name evidence="2" type="ORF">AERYTH_11635</name>
</gene>
<dbReference type="OrthoDB" id="3830423at2"/>
<keyword evidence="1" id="KW-0812">Transmembrane</keyword>
<evidence type="ECO:0000313" key="2">
    <source>
        <dbReference type="EMBL" id="ALX05304.1"/>
    </source>
</evidence>
<accession>A0A0U3T3V2</accession>
<evidence type="ECO:0000313" key="3">
    <source>
        <dbReference type="Proteomes" id="UP000067689"/>
    </source>
</evidence>
<feature type="transmembrane region" description="Helical" evidence="1">
    <location>
        <begin position="34"/>
        <end position="57"/>
    </location>
</feature>
<dbReference type="Proteomes" id="UP000067689">
    <property type="component" value="Chromosome"/>
</dbReference>
<proteinExistence type="predicted"/>
<feature type="transmembrane region" description="Helical" evidence="1">
    <location>
        <begin position="7"/>
        <end position="27"/>
    </location>
</feature>
<keyword evidence="1" id="KW-0472">Membrane</keyword>
<dbReference type="KEGG" id="aer:AERYTH_11635"/>
<organism evidence="2 3">
    <name type="scientific">Aeromicrobium erythreum</name>
    <dbReference type="NCBI Taxonomy" id="2041"/>
    <lineage>
        <taxon>Bacteria</taxon>
        <taxon>Bacillati</taxon>
        <taxon>Actinomycetota</taxon>
        <taxon>Actinomycetes</taxon>
        <taxon>Propionibacteriales</taxon>
        <taxon>Nocardioidaceae</taxon>
        <taxon>Aeromicrobium</taxon>
    </lineage>
</organism>
<sequence>MQTLYDVLVWLHVLSWVVALVGYVTTIRRPQLNLAMVVGVTAAFVLGVVLTGVAPAADVDLNYAKIGLKLAIAFVAVGLAHGTRRRPTPNPFAHVVAGLVVVNVAIAYLWT</sequence>
<keyword evidence="1" id="KW-1133">Transmembrane helix</keyword>
<dbReference type="AlphaFoldDB" id="A0A0U3T3V2"/>
<feature type="transmembrane region" description="Helical" evidence="1">
    <location>
        <begin position="92"/>
        <end position="110"/>
    </location>
</feature>
<name>A0A0U3T3V2_9ACTN</name>
<evidence type="ECO:0008006" key="4">
    <source>
        <dbReference type="Google" id="ProtNLM"/>
    </source>
</evidence>
<dbReference type="PATRIC" id="fig|2041.4.peg.2430"/>
<dbReference type="EMBL" id="CP011502">
    <property type="protein sequence ID" value="ALX05304.1"/>
    <property type="molecule type" value="Genomic_DNA"/>
</dbReference>
<protein>
    <recommendedName>
        <fullName evidence="4">Integral membrane protein</fullName>
    </recommendedName>
</protein>
<feature type="transmembrane region" description="Helical" evidence="1">
    <location>
        <begin position="63"/>
        <end position="80"/>
    </location>
</feature>
<reference evidence="2 3" key="1">
    <citation type="journal article" date="1991" name="Int. J. Syst. Bacteriol.">
        <title>Description of the erythromycin-producing bacterium Arthrobacter sp. strain NRRL B-3381 as Aeromicrobium erythreum gen. nov., sp. nov.</title>
        <authorList>
            <person name="Miller E.S."/>
            <person name="Woese C.R."/>
            <person name="Brenner S."/>
        </authorList>
    </citation>
    <scope>NUCLEOTIDE SEQUENCE [LARGE SCALE GENOMIC DNA]</scope>
    <source>
        <strain evidence="2 3">AR18</strain>
    </source>
</reference>
<dbReference type="RefSeq" id="WP_067858791.1">
    <property type="nucleotide sequence ID" value="NZ_CP011502.1"/>
</dbReference>